<dbReference type="EMBL" id="JAAARO010000009">
    <property type="protein sequence ID" value="KAF5743140.1"/>
    <property type="molecule type" value="Genomic_DNA"/>
</dbReference>
<organism evidence="8 9">
    <name type="scientific">Tripterygium wilfordii</name>
    <name type="common">Thunder God vine</name>
    <dbReference type="NCBI Taxonomy" id="458696"/>
    <lineage>
        <taxon>Eukaryota</taxon>
        <taxon>Viridiplantae</taxon>
        <taxon>Streptophyta</taxon>
        <taxon>Embryophyta</taxon>
        <taxon>Tracheophyta</taxon>
        <taxon>Spermatophyta</taxon>
        <taxon>Magnoliopsida</taxon>
        <taxon>eudicotyledons</taxon>
        <taxon>Gunneridae</taxon>
        <taxon>Pentapetalae</taxon>
        <taxon>rosids</taxon>
        <taxon>fabids</taxon>
        <taxon>Celastrales</taxon>
        <taxon>Celastraceae</taxon>
        <taxon>Tripterygium</taxon>
    </lineage>
</organism>
<dbReference type="PROSITE" id="PS50088">
    <property type="entry name" value="ANK_REPEAT"/>
    <property type="match status" value="1"/>
</dbReference>
<dbReference type="InterPro" id="IPR017455">
    <property type="entry name" value="Znf_FYVE-rel"/>
</dbReference>
<reference evidence="8 9" key="1">
    <citation type="journal article" date="2020" name="Nat. Commun.">
        <title>Genome of Tripterygium wilfordii and identification of cytochrome P450 involved in triptolide biosynthesis.</title>
        <authorList>
            <person name="Tu L."/>
            <person name="Su P."/>
            <person name="Zhang Z."/>
            <person name="Gao L."/>
            <person name="Wang J."/>
            <person name="Hu T."/>
            <person name="Zhou J."/>
            <person name="Zhang Y."/>
            <person name="Zhao Y."/>
            <person name="Liu Y."/>
            <person name="Song Y."/>
            <person name="Tong Y."/>
            <person name="Lu Y."/>
            <person name="Yang J."/>
            <person name="Xu C."/>
            <person name="Jia M."/>
            <person name="Peters R.J."/>
            <person name="Huang L."/>
            <person name="Gao W."/>
        </authorList>
    </citation>
    <scope>NUCLEOTIDE SEQUENCE [LARGE SCALE GENOMIC DNA]</scope>
    <source>
        <strain evidence="9">cv. XIE 37</strain>
        <tissue evidence="8">Leaf</tissue>
    </source>
</reference>
<dbReference type="PROSITE" id="PS50178">
    <property type="entry name" value="ZF_FYVE"/>
    <property type="match status" value="1"/>
</dbReference>
<dbReference type="SMART" id="SM00064">
    <property type="entry name" value="FYVE"/>
    <property type="match status" value="1"/>
</dbReference>
<accession>A0A7J7D9U6</accession>
<evidence type="ECO:0000256" key="1">
    <source>
        <dbReference type="ARBA" id="ARBA00022723"/>
    </source>
</evidence>
<dbReference type="FunCoup" id="A0A7J7D9U6">
    <property type="interactions" value="1154"/>
</dbReference>
<dbReference type="SUPFAM" id="SSF48403">
    <property type="entry name" value="Ankyrin repeat"/>
    <property type="match status" value="1"/>
</dbReference>
<evidence type="ECO:0000256" key="5">
    <source>
        <dbReference type="PROSITE-ProRule" id="PRU00091"/>
    </source>
</evidence>
<dbReference type="Gene3D" id="1.25.40.20">
    <property type="entry name" value="Ankyrin repeat-containing domain"/>
    <property type="match status" value="1"/>
</dbReference>
<dbReference type="Proteomes" id="UP000593562">
    <property type="component" value="Unassembled WGS sequence"/>
</dbReference>
<proteinExistence type="predicted"/>
<dbReference type="GO" id="GO:0043328">
    <property type="term" value="P:protein transport to vacuole involved in ubiquitin-dependent protein catabolic process via the multivesicular body sorting pathway"/>
    <property type="evidence" value="ECO:0007669"/>
    <property type="project" value="TreeGrafter"/>
</dbReference>
<dbReference type="GO" id="GO:0008270">
    <property type="term" value="F:zinc ion binding"/>
    <property type="evidence" value="ECO:0007669"/>
    <property type="project" value="UniProtKB-KW"/>
</dbReference>
<dbReference type="PANTHER" id="PTHR47794:SF1">
    <property type="entry name" value="VACUOLAR PROTEIN SORTING-ASSOCIATED PROTEIN 27"/>
    <property type="match status" value="1"/>
</dbReference>
<keyword evidence="3" id="KW-0862">Zinc</keyword>
<dbReference type="Gene3D" id="3.30.40.10">
    <property type="entry name" value="Zinc/RING finger domain, C3HC4 (zinc finger)"/>
    <property type="match status" value="1"/>
</dbReference>
<dbReference type="GO" id="GO:0006623">
    <property type="term" value="P:protein targeting to vacuole"/>
    <property type="evidence" value="ECO:0007669"/>
    <property type="project" value="TreeGrafter"/>
</dbReference>
<dbReference type="Pfam" id="PF12796">
    <property type="entry name" value="Ank_2"/>
    <property type="match status" value="1"/>
</dbReference>
<dbReference type="CDD" id="cd15760">
    <property type="entry name" value="FYVE_scVPS27p_like"/>
    <property type="match status" value="1"/>
</dbReference>
<dbReference type="Pfam" id="PF01363">
    <property type="entry name" value="FYVE"/>
    <property type="match status" value="1"/>
</dbReference>
<feature type="repeat" description="ANK" evidence="4">
    <location>
        <begin position="228"/>
        <end position="260"/>
    </location>
</feature>
<dbReference type="InterPro" id="IPR011011">
    <property type="entry name" value="Znf_FYVE_PHD"/>
</dbReference>
<dbReference type="AlphaFoldDB" id="A0A7J7D9U6"/>
<dbReference type="InterPro" id="IPR036770">
    <property type="entry name" value="Ankyrin_rpt-contain_sf"/>
</dbReference>
<dbReference type="InParanoid" id="A0A7J7D9U6"/>
<evidence type="ECO:0000256" key="2">
    <source>
        <dbReference type="ARBA" id="ARBA00022771"/>
    </source>
</evidence>
<sequence>MASDPPLFQNASRCDVCKCSFNTFRRRHHCRCCGRTLCHEHSSDQMALPQFGIYSSVRVCVVCFNGSSRSGKDHLQASSDGIDSVTDTVSRLDIGADIDGKMETTSEHRPVVGVLECKCGMPLCICEAPAPTTNELPLQMAITSISAAQSNPNPKKTDIVPKNRGSTSNSKSGSVFNLGQANNVTVSMPQKDYEVNGEGLREAIKIGDTAAVKKLLSEGVDANYHDKQGSSLLHLGALFNRTDIVFTLMEHGASLDSKNAQGETPLDCAPATLQYKMRQKMEEIVQ</sequence>
<keyword evidence="1" id="KW-0479">Metal-binding</keyword>
<dbReference type="PANTHER" id="PTHR47794">
    <property type="entry name" value="VACUOLAR PROTEIN SORTING-ASSOCIATED PROTEIN 27"/>
    <property type="match status" value="1"/>
</dbReference>
<dbReference type="InterPro" id="IPR013083">
    <property type="entry name" value="Znf_RING/FYVE/PHD"/>
</dbReference>
<keyword evidence="9" id="KW-1185">Reference proteome</keyword>
<dbReference type="InterPro" id="IPR000306">
    <property type="entry name" value="Znf_FYVE"/>
</dbReference>
<feature type="region of interest" description="Disordered" evidence="6">
    <location>
        <begin position="148"/>
        <end position="176"/>
    </location>
</feature>
<gene>
    <name evidence="8" type="ORF">HS088_TW09G01205</name>
</gene>
<dbReference type="PROSITE" id="PS50297">
    <property type="entry name" value="ANK_REP_REGION"/>
    <property type="match status" value="1"/>
</dbReference>
<dbReference type="OrthoDB" id="194358at2759"/>
<dbReference type="InterPro" id="IPR002110">
    <property type="entry name" value="Ankyrin_rpt"/>
</dbReference>
<name>A0A7J7D9U6_TRIWF</name>
<evidence type="ECO:0000256" key="3">
    <source>
        <dbReference type="ARBA" id="ARBA00022833"/>
    </source>
</evidence>
<evidence type="ECO:0000313" key="8">
    <source>
        <dbReference type="EMBL" id="KAF5743140.1"/>
    </source>
</evidence>
<evidence type="ECO:0000313" key="9">
    <source>
        <dbReference type="Proteomes" id="UP000593562"/>
    </source>
</evidence>
<dbReference type="GO" id="GO:0032266">
    <property type="term" value="F:phosphatidylinositol-3-phosphate binding"/>
    <property type="evidence" value="ECO:0007669"/>
    <property type="project" value="TreeGrafter"/>
</dbReference>
<keyword evidence="2 5" id="KW-0863">Zinc-finger</keyword>
<protein>
    <submittedName>
        <fullName evidence="8">Ankyrin repeat and SOCS box protein 9</fullName>
    </submittedName>
</protein>
<feature type="domain" description="FYVE-type" evidence="7">
    <location>
        <begin position="8"/>
        <end position="68"/>
    </location>
</feature>
<evidence type="ECO:0000259" key="7">
    <source>
        <dbReference type="PROSITE" id="PS50178"/>
    </source>
</evidence>
<feature type="compositionally biased region" description="Polar residues" evidence="6">
    <location>
        <begin position="164"/>
        <end position="176"/>
    </location>
</feature>
<dbReference type="SUPFAM" id="SSF57903">
    <property type="entry name" value="FYVE/PHD zinc finger"/>
    <property type="match status" value="1"/>
</dbReference>
<dbReference type="GO" id="GO:0033565">
    <property type="term" value="C:ESCRT-0 complex"/>
    <property type="evidence" value="ECO:0007669"/>
    <property type="project" value="TreeGrafter"/>
</dbReference>
<evidence type="ECO:0000256" key="4">
    <source>
        <dbReference type="PROSITE-ProRule" id="PRU00023"/>
    </source>
</evidence>
<keyword evidence="4" id="KW-0040">ANK repeat</keyword>
<comment type="caution">
    <text evidence="8">The sequence shown here is derived from an EMBL/GenBank/DDBJ whole genome shotgun (WGS) entry which is preliminary data.</text>
</comment>
<dbReference type="GO" id="GO:0043130">
    <property type="term" value="F:ubiquitin binding"/>
    <property type="evidence" value="ECO:0007669"/>
    <property type="project" value="TreeGrafter"/>
</dbReference>
<evidence type="ECO:0000256" key="6">
    <source>
        <dbReference type="SAM" id="MobiDB-lite"/>
    </source>
</evidence>